<evidence type="ECO:0000256" key="1">
    <source>
        <dbReference type="ARBA" id="ARBA00004141"/>
    </source>
</evidence>
<evidence type="ECO:0000313" key="5">
    <source>
        <dbReference type="EMBL" id="CAG8558522.1"/>
    </source>
</evidence>
<reference evidence="5" key="1">
    <citation type="submission" date="2021-06" db="EMBL/GenBank/DDBJ databases">
        <authorList>
            <person name="Kallberg Y."/>
            <person name="Tangrot J."/>
            <person name="Rosling A."/>
        </authorList>
    </citation>
    <scope>NUCLEOTIDE SEQUENCE</scope>
    <source>
        <strain evidence="5">87-6 pot B 2015</strain>
    </source>
</reference>
<evidence type="ECO:0000256" key="2">
    <source>
        <dbReference type="ARBA" id="ARBA00022692"/>
    </source>
</evidence>
<keyword evidence="3" id="KW-1133">Transmembrane helix</keyword>
<protein>
    <submittedName>
        <fullName evidence="5">16052_t:CDS:1</fullName>
    </submittedName>
</protein>
<comment type="subcellular location">
    <subcellularLocation>
        <location evidence="1">Membrane</location>
        <topology evidence="1">Multi-pass membrane protein</topology>
    </subcellularLocation>
</comment>
<name>A0A9N9FV67_FUNMO</name>
<comment type="caution">
    <text evidence="5">The sequence shown here is derived from an EMBL/GenBank/DDBJ whole genome shotgun (WGS) entry which is preliminary data.</text>
</comment>
<keyword evidence="4" id="KW-0472">Membrane</keyword>
<dbReference type="EMBL" id="CAJVPP010001488">
    <property type="protein sequence ID" value="CAG8558522.1"/>
    <property type="molecule type" value="Genomic_DNA"/>
</dbReference>
<dbReference type="GO" id="GO:0005744">
    <property type="term" value="C:TIM23 mitochondrial import inner membrane translocase complex"/>
    <property type="evidence" value="ECO:0007669"/>
    <property type="project" value="TreeGrafter"/>
</dbReference>
<proteinExistence type="predicted"/>
<dbReference type="Pfam" id="PF02466">
    <property type="entry name" value="Tim17"/>
    <property type="match status" value="1"/>
</dbReference>
<evidence type="ECO:0000256" key="3">
    <source>
        <dbReference type="ARBA" id="ARBA00022989"/>
    </source>
</evidence>
<dbReference type="Proteomes" id="UP000789375">
    <property type="component" value="Unassembled WGS sequence"/>
</dbReference>
<dbReference type="PANTHER" id="PTHR15371">
    <property type="entry name" value="TIM23"/>
    <property type="match status" value="1"/>
</dbReference>
<evidence type="ECO:0000313" key="6">
    <source>
        <dbReference type="Proteomes" id="UP000789375"/>
    </source>
</evidence>
<sequence>MSFTQETSNIHYDDRLYQSSPNQFSTDPVAVSDFLARVNLGPSQLREIAGLGAVDYLKIDEQVVTPGALPSRGTLDDLCYGTGTTYLAGLTFGGAWGLMEGLRGPSPNFKLRLNIVLNSVTRRGPFLGNSSMGYNSINGIIGNIRGRHDSVNNIASGALVGLLFKSTAGLRAAGTASAICAATAGTWTLAKKYFFKH</sequence>
<dbReference type="AlphaFoldDB" id="A0A9N9FV67"/>
<keyword evidence="2" id="KW-0812">Transmembrane</keyword>
<evidence type="ECO:0000256" key="4">
    <source>
        <dbReference type="ARBA" id="ARBA00023136"/>
    </source>
</evidence>
<gene>
    <name evidence="5" type="ORF">FMOSSE_LOCUS6836</name>
</gene>
<dbReference type="PANTHER" id="PTHR15371:SF0">
    <property type="entry name" value="SD19278P"/>
    <property type="match status" value="1"/>
</dbReference>
<accession>A0A9N9FV67</accession>
<dbReference type="GO" id="GO:0008320">
    <property type="term" value="F:protein transmembrane transporter activity"/>
    <property type="evidence" value="ECO:0007669"/>
    <property type="project" value="TreeGrafter"/>
</dbReference>
<dbReference type="GO" id="GO:0030150">
    <property type="term" value="P:protein import into mitochondrial matrix"/>
    <property type="evidence" value="ECO:0007669"/>
    <property type="project" value="TreeGrafter"/>
</dbReference>
<dbReference type="InterPro" id="IPR045238">
    <property type="entry name" value="Tim23-like"/>
</dbReference>
<keyword evidence="6" id="KW-1185">Reference proteome</keyword>
<organism evidence="5 6">
    <name type="scientific">Funneliformis mosseae</name>
    <name type="common">Endomycorrhizal fungus</name>
    <name type="synonym">Glomus mosseae</name>
    <dbReference type="NCBI Taxonomy" id="27381"/>
    <lineage>
        <taxon>Eukaryota</taxon>
        <taxon>Fungi</taxon>
        <taxon>Fungi incertae sedis</taxon>
        <taxon>Mucoromycota</taxon>
        <taxon>Glomeromycotina</taxon>
        <taxon>Glomeromycetes</taxon>
        <taxon>Glomerales</taxon>
        <taxon>Glomeraceae</taxon>
        <taxon>Funneliformis</taxon>
    </lineage>
</organism>